<dbReference type="PANTHER" id="PTHR31174:SF31">
    <property type="entry name" value="LATE EMBRYOGENESIS ABUNDANT PROTEIN 3"/>
    <property type="match status" value="1"/>
</dbReference>
<comment type="caution">
    <text evidence="4">The sequence shown here is derived from an EMBL/GenBank/DDBJ whole genome shotgun (WGS) entry which is preliminary data.</text>
</comment>
<accession>A0A6A4M6W8</accession>
<dbReference type="AlphaFoldDB" id="A0A6A4M6W8"/>
<dbReference type="OrthoDB" id="2014755at2759"/>
<keyword evidence="2" id="KW-0677">Repeat</keyword>
<feature type="domain" description="SMP" evidence="3">
    <location>
        <begin position="132"/>
        <end position="187"/>
    </location>
</feature>
<sequence length="528" mass="54409">MEDKMYKEQPIKYGDIFDVSGYLASRLISPQDAVTMQTAEQTALGKTQKGAAAATMQSAAAVNERLGVVGHRDMTDVVRDEGAIVTETDVGARRVVVEAVGDQVVGQYSQPTVPTIRQVMSPDLYIPVSDPVTIGEALEASALGAGGDKPVDLSDAAAIQAAEVATGVILPGGIGAAAQSAATHNARTLGDEDKTTLGDVLEDATAKLPADKPVTREDAEGVISAEIRNNPLMSARPGGVAESVAARRGLMCSKALREYSVSMEDKMNQEQQPRGPMRSEQEPITYGDVFDVSGDLASRPIAPQDAATMQTAEQMALGKTQTGGAASIMQSAAAVNERLGVVGHRDMTDLVRDEGVIVMETDVGARRIVVEAVGDQVLGQYSQPITEPTIIGQVMSPDPDILGSDPITIGEALEASALGAGGDKPVDLSDAAAIQAAEGATGTILPGGIGAAAQSAATHNIRTSGDEDMITISDVLEDATSKLPADKPATSEDAEGVISAEIRNNPLMAAHPGGVADSVAAAARLNVQ</sequence>
<evidence type="ECO:0000256" key="1">
    <source>
        <dbReference type="ARBA" id="ARBA00010733"/>
    </source>
</evidence>
<feature type="non-terminal residue" evidence="4">
    <location>
        <position position="1"/>
    </location>
</feature>
<feature type="domain" description="SMP" evidence="3">
    <location>
        <begin position="407"/>
        <end position="462"/>
    </location>
</feature>
<feature type="domain" description="SMP" evidence="3">
    <location>
        <begin position="11"/>
        <end position="65"/>
    </location>
</feature>
<dbReference type="Proteomes" id="UP000428333">
    <property type="component" value="Linkage Group LG03"/>
</dbReference>
<protein>
    <recommendedName>
        <fullName evidence="3">SMP domain-containing protein</fullName>
    </recommendedName>
</protein>
<reference evidence="4 5" key="1">
    <citation type="journal article" date="2019" name="Genome Biol. Evol.">
        <title>The Rhododendron genome and chromosomal organization provide insight into shared whole-genome duplications across the heath family (Ericaceae).</title>
        <authorList>
            <person name="Soza V.L."/>
            <person name="Lindsley D."/>
            <person name="Waalkes A."/>
            <person name="Ramage E."/>
            <person name="Patwardhan R.P."/>
            <person name="Burton J.N."/>
            <person name="Adey A."/>
            <person name="Kumar A."/>
            <person name="Qiu R."/>
            <person name="Shendure J."/>
            <person name="Hall B."/>
        </authorList>
    </citation>
    <scope>NUCLEOTIDE SEQUENCE [LARGE SCALE GENOMIC DNA]</scope>
    <source>
        <strain evidence="4">RSF 1966-606</strain>
    </source>
</reference>
<dbReference type="PANTHER" id="PTHR31174">
    <property type="entry name" value="SEED MATURATION FAMILY PROTEIN"/>
    <property type="match status" value="1"/>
</dbReference>
<evidence type="ECO:0000313" key="4">
    <source>
        <dbReference type="EMBL" id="KAE9463964.1"/>
    </source>
</evidence>
<feature type="domain" description="SMP" evidence="3">
    <location>
        <begin position="195"/>
        <end position="246"/>
    </location>
</feature>
<proteinExistence type="inferred from homology"/>
<feature type="domain" description="SMP" evidence="3">
    <location>
        <begin position="284"/>
        <end position="338"/>
    </location>
</feature>
<organism evidence="4 5">
    <name type="scientific">Rhododendron williamsianum</name>
    <dbReference type="NCBI Taxonomy" id="262921"/>
    <lineage>
        <taxon>Eukaryota</taxon>
        <taxon>Viridiplantae</taxon>
        <taxon>Streptophyta</taxon>
        <taxon>Embryophyta</taxon>
        <taxon>Tracheophyta</taxon>
        <taxon>Spermatophyta</taxon>
        <taxon>Magnoliopsida</taxon>
        <taxon>eudicotyledons</taxon>
        <taxon>Gunneridae</taxon>
        <taxon>Pentapetalae</taxon>
        <taxon>asterids</taxon>
        <taxon>Ericales</taxon>
        <taxon>Ericaceae</taxon>
        <taxon>Ericoideae</taxon>
        <taxon>Rhodoreae</taxon>
        <taxon>Rhododendron</taxon>
    </lineage>
</organism>
<keyword evidence="5" id="KW-1185">Reference proteome</keyword>
<dbReference type="Pfam" id="PF04927">
    <property type="entry name" value="SMP"/>
    <property type="match status" value="6"/>
</dbReference>
<dbReference type="EMBL" id="QEFC01000547">
    <property type="protein sequence ID" value="KAE9463964.1"/>
    <property type="molecule type" value="Genomic_DNA"/>
</dbReference>
<gene>
    <name evidence="4" type="ORF">C3L33_04112</name>
</gene>
<evidence type="ECO:0000313" key="5">
    <source>
        <dbReference type="Proteomes" id="UP000428333"/>
    </source>
</evidence>
<comment type="similarity">
    <text evidence="1">Belongs to the LEA type SMP family.</text>
</comment>
<dbReference type="InterPro" id="IPR007011">
    <property type="entry name" value="LEA_SMP_dom"/>
</dbReference>
<name>A0A6A4M6W8_9ERIC</name>
<evidence type="ECO:0000259" key="3">
    <source>
        <dbReference type="Pfam" id="PF04927"/>
    </source>
</evidence>
<dbReference type="InterPro" id="IPR042971">
    <property type="entry name" value="LEA_SMP"/>
</dbReference>
<feature type="domain" description="SMP" evidence="3">
    <location>
        <begin position="470"/>
        <end position="527"/>
    </location>
</feature>
<evidence type="ECO:0000256" key="2">
    <source>
        <dbReference type="ARBA" id="ARBA00022737"/>
    </source>
</evidence>